<sequence length="85" mass="9525">MINPAKPEIKAARPRTYTTLWDTILLISGSLVRAQVCPPFSMIWYRLARVARYFSIAQTFAAAEIDSNRSLGIRLLQISVVSSLV</sequence>
<gene>
    <name evidence="1" type="ORF">FHS79_002433</name>
</gene>
<evidence type="ECO:0000313" key="2">
    <source>
        <dbReference type="Proteomes" id="UP000538147"/>
    </source>
</evidence>
<proteinExistence type="predicted"/>
<reference evidence="1 2" key="1">
    <citation type="submission" date="2020-08" db="EMBL/GenBank/DDBJ databases">
        <title>Genomic Encyclopedia of Type Strains, Phase IV (KMG-IV): sequencing the most valuable type-strain genomes for metagenomic binning, comparative biology and taxonomic classification.</title>
        <authorList>
            <person name="Goeker M."/>
        </authorList>
    </citation>
    <scope>NUCLEOTIDE SEQUENCE [LARGE SCALE GENOMIC DNA]</scope>
    <source>
        <strain evidence="1 2">DSM 102189</strain>
    </source>
</reference>
<keyword evidence="2" id="KW-1185">Reference proteome</keyword>
<dbReference type="AlphaFoldDB" id="A0A841LGZ9"/>
<protein>
    <submittedName>
        <fullName evidence="1">Uncharacterized protein</fullName>
    </submittedName>
</protein>
<dbReference type="Proteomes" id="UP000538147">
    <property type="component" value="Unassembled WGS sequence"/>
</dbReference>
<dbReference type="EMBL" id="JACIIV010000017">
    <property type="protein sequence ID" value="MBB6228248.1"/>
    <property type="molecule type" value="Genomic_DNA"/>
</dbReference>
<evidence type="ECO:0000313" key="1">
    <source>
        <dbReference type="EMBL" id="MBB6228248.1"/>
    </source>
</evidence>
<comment type="caution">
    <text evidence="1">The sequence shown here is derived from an EMBL/GenBank/DDBJ whole genome shotgun (WGS) entry which is preliminary data.</text>
</comment>
<organism evidence="1 2">
    <name type="scientific">Polymorphobacter multimanifer</name>
    <dbReference type="NCBI Taxonomy" id="1070431"/>
    <lineage>
        <taxon>Bacteria</taxon>
        <taxon>Pseudomonadati</taxon>
        <taxon>Pseudomonadota</taxon>
        <taxon>Alphaproteobacteria</taxon>
        <taxon>Sphingomonadales</taxon>
        <taxon>Sphingosinicellaceae</taxon>
        <taxon>Polymorphobacter</taxon>
    </lineage>
</organism>
<accession>A0A841LGZ9</accession>
<name>A0A841LGZ9_9SPHN</name>